<proteinExistence type="predicted"/>
<dbReference type="InParanoid" id="A0A803K0C3"/>
<organism evidence="1">
    <name type="scientific">Xenopus tropicalis</name>
    <name type="common">Western clawed frog</name>
    <name type="synonym">Silurana tropicalis</name>
    <dbReference type="NCBI Taxonomy" id="8364"/>
    <lineage>
        <taxon>Eukaryota</taxon>
        <taxon>Metazoa</taxon>
        <taxon>Chordata</taxon>
        <taxon>Craniata</taxon>
        <taxon>Vertebrata</taxon>
        <taxon>Euteleostomi</taxon>
        <taxon>Amphibia</taxon>
        <taxon>Batrachia</taxon>
        <taxon>Anura</taxon>
        <taxon>Pipoidea</taxon>
        <taxon>Pipidae</taxon>
        <taxon>Xenopodinae</taxon>
        <taxon>Xenopus</taxon>
        <taxon>Silurana</taxon>
    </lineage>
</organism>
<dbReference type="GeneTree" id="ENSGT00950000184814"/>
<protein>
    <submittedName>
        <fullName evidence="1">Uncharacterized protein</fullName>
    </submittedName>
</protein>
<sequence length="136" mass="14861">ISASETPKSRFDTRSFPPVSIPAPVPKPLSNRSCCHLPQALPAPASPTLLYGAGRFLPPRVRTAPRPPPRPLPAGLWLRLSLMISSRDMSILSPIAAMFLKLTFQGSPLPPPQRFQQGSPTFLTCGPHSYVDWQPK</sequence>
<evidence type="ECO:0000313" key="1">
    <source>
        <dbReference type="Ensembl" id="ENSXETP00000113751"/>
    </source>
</evidence>
<reference evidence="1" key="2">
    <citation type="submission" date="2021-03" db="UniProtKB">
        <authorList>
            <consortium name="Ensembl"/>
        </authorList>
    </citation>
    <scope>IDENTIFICATION</scope>
</reference>
<accession>A0A803K0C3</accession>
<reference evidence="1" key="1">
    <citation type="journal article" date="2010" name="Science">
        <title>The genome of the Western clawed frog Xenopus tropicalis.</title>
        <authorList>
            <person name="Hellsten U."/>
            <person name="Harland R.M."/>
            <person name="Gilchrist M.J."/>
            <person name="Hendrix D."/>
            <person name="Jurka J."/>
            <person name="Kapitonov V."/>
            <person name="Ovcharenko I."/>
            <person name="Putnam N.H."/>
            <person name="Shu S."/>
            <person name="Taher L."/>
            <person name="Blitz I.L."/>
            <person name="Blumberg B."/>
            <person name="Dichmann D.S."/>
            <person name="Dubchak I."/>
            <person name="Amaya E."/>
            <person name="Detter J.C."/>
            <person name="Fletcher R."/>
            <person name="Gerhard D.S."/>
            <person name="Goodstein D."/>
            <person name="Graves T."/>
            <person name="Grigoriev I.V."/>
            <person name="Grimwood J."/>
            <person name="Kawashima T."/>
            <person name="Lindquist E."/>
            <person name="Lucas S.M."/>
            <person name="Mead P.E."/>
            <person name="Mitros T."/>
            <person name="Ogino H."/>
            <person name="Ohta Y."/>
            <person name="Poliakov A.V."/>
            <person name="Pollet N."/>
            <person name="Robert J."/>
            <person name="Salamov A."/>
            <person name="Sater A.K."/>
            <person name="Schmutz J."/>
            <person name="Terry A."/>
            <person name="Vize P.D."/>
            <person name="Warren W.C."/>
            <person name="Wells D."/>
            <person name="Wills A."/>
            <person name="Wilson R.K."/>
            <person name="Zimmerman L.B."/>
            <person name="Zorn A.M."/>
            <person name="Grainger R."/>
            <person name="Grammer T."/>
            <person name="Khokha M.K."/>
            <person name="Richardson P.M."/>
            <person name="Rokhsar D.S."/>
        </authorList>
    </citation>
    <scope>NUCLEOTIDE SEQUENCE [LARGE SCALE GENOMIC DNA]</scope>
    <source>
        <strain evidence="1">Nigerian</strain>
    </source>
</reference>
<dbReference type="Ensembl" id="ENSXETT00000115409">
    <property type="protein sequence ID" value="ENSXETP00000113751"/>
    <property type="gene ID" value="ENSXETG00000048030"/>
</dbReference>
<name>A0A803K0C3_XENTR</name>
<dbReference type="AlphaFoldDB" id="A0A803K0C3"/>